<evidence type="ECO:0000259" key="3">
    <source>
        <dbReference type="PROSITE" id="PS50206"/>
    </source>
</evidence>
<evidence type="ECO:0000313" key="4">
    <source>
        <dbReference type="EMBL" id="QOD58293.1"/>
    </source>
</evidence>
<gene>
    <name evidence="4" type="ORF">IC627_21325</name>
</gene>
<dbReference type="InterPro" id="IPR001763">
    <property type="entry name" value="Rhodanese-like_dom"/>
</dbReference>
<organism evidence="4 5">
    <name type="scientific">Photobacterium damsela subsp. piscicida</name>
    <name type="common">Pasteurella piscicida</name>
    <dbReference type="NCBI Taxonomy" id="38294"/>
    <lineage>
        <taxon>Bacteria</taxon>
        <taxon>Pseudomonadati</taxon>
        <taxon>Pseudomonadota</taxon>
        <taxon>Gammaproteobacteria</taxon>
        <taxon>Vibrionales</taxon>
        <taxon>Vibrionaceae</taxon>
        <taxon>Photobacterium</taxon>
    </lineage>
</organism>
<dbReference type="EMBL" id="CP061855">
    <property type="protein sequence ID" value="QOD58293.1"/>
    <property type="molecule type" value="Genomic_DNA"/>
</dbReference>
<dbReference type="AlphaFoldDB" id="A0A1Q9GVZ4"/>
<dbReference type="PANTHER" id="PTHR11364:SF27">
    <property type="entry name" value="SULFURTRANSFERASE"/>
    <property type="match status" value="1"/>
</dbReference>
<proteinExistence type="predicted"/>
<evidence type="ECO:0000256" key="2">
    <source>
        <dbReference type="ARBA" id="ARBA00022737"/>
    </source>
</evidence>
<dbReference type="PANTHER" id="PTHR11364">
    <property type="entry name" value="THIOSULFATE SULFERTANSFERASE"/>
    <property type="match status" value="1"/>
</dbReference>
<evidence type="ECO:0000313" key="5">
    <source>
        <dbReference type="Proteomes" id="UP000516656"/>
    </source>
</evidence>
<feature type="domain" description="Rhodanese" evidence="3">
    <location>
        <begin position="171"/>
        <end position="283"/>
    </location>
</feature>
<accession>A0A1Q9GVZ4</accession>
<dbReference type="Gene3D" id="3.40.250.10">
    <property type="entry name" value="Rhodanese-like domain"/>
    <property type="match status" value="2"/>
</dbReference>
<dbReference type="CDD" id="cd01449">
    <property type="entry name" value="TST_Repeat_2"/>
    <property type="match status" value="1"/>
</dbReference>
<dbReference type="Proteomes" id="UP000516656">
    <property type="component" value="Chromosome 2"/>
</dbReference>
<sequence>MVKRHPNGSSLVTVEWLKQHIRDQNLVVLDASWFMPNTGRNGEQEWMQQRILGARFFDFDQKIAAPNTEFPHMLPTVEQFAQEVGKLGINNHSHIVVYDSQGIFSSPRVWWMFKVMGHDSVSVLDGGLPAWIEAGYELETDDPQPVVEQKFNVQYQNNWVIDADNLYAKLNNSNVSVIDARPADRFYALVAEPRAGVRSGHMPNAKNLPFPELIHCGRMLPASELSARFSALVAADQQLIFSCGSGVTACILALAADLAGYANLTVYDGSWSEWGAVEKYPVVN</sequence>
<dbReference type="Pfam" id="PF00581">
    <property type="entry name" value="Rhodanese"/>
    <property type="match status" value="2"/>
</dbReference>
<reference evidence="4 5" key="1">
    <citation type="submission" date="2020-09" db="EMBL/GenBank/DDBJ databases">
        <title>Complete, closed and curated genome sequences of Photobacterium damselae subsp. piscicida isolates from Australia indicate localised evolution and additional plasmid-borne pathogenicity mechanisms.</title>
        <authorList>
            <person name="Baseggio L."/>
            <person name="Silayeva O."/>
            <person name="Buller N."/>
            <person name="Landos M."/>
            <person name="Engelstaedter J."/>
            <person name="Barnes A.C."/>
        </authorList>
    </citation>
    <scope>NUCLEOTIDE SEQUENCE [LARGE SCALE GENOMIC DNA]</scope>
    <source>
        <strain evidence="4 5">AS-16-0540-1</strain>
    </source>
</reference>
<dbReference type="SUPFAM" id="SSF52821">
    <property type="entry name" value="Rhodanese/Cell cycle control phosphatase"/>
    <property type="match status" value="2"/>
</dbReference>
<evidence type="ECO:0000256" key="1">
    <source>
        <dbReference type="ARBA" id="ARBA00022679"/>
    </source>
</evidence>
<dbReference type="GO" id="GO:0004792">
    <property type="term" value="F:thiosulfate-cyanide sulfurtransferase activity"/>
    <property type="evidence" value="ECO:0007669"/>
    <property type="project" value="TreeGrafter"/>
</dbReference>
<protein>
    <submittedName>
        <fullName evidence="4">Sulfurtransferase</fullName>
    </submittedName>
</protein>
<dbReference type="RefSeq" id="WP_044180177.1">
    <property type="nucleotide sequence ID" value="NZ_CP061862.1"/>
</dbReference>
<dbReference type="SMART" id="SM00450">
    <property type="entry name" value="RHOD"/>
    <property type="match status" value="2"/>
</dbReference>
<name>A0A1Q9GVZ4_PHODP</name>
<dbReference type="CDD" id="cd01448">
    <property type="entry name" value="TST_Repeat_1"/>
    <property type="match status" value="1"/>
</dbReference>
<feature type="domain" description="Rhodanese" evidence="3">
    <location>
        <begin position="22"/>
        <end position="140"/>
    </location>
</feature>
<keyword evidence="2" id="KW-0677">Repeat</keyword>
<dbReference type="PROSITE" id="PS50206">
    <property type="entry name" value="RHODANESE_3"/>
    <property type="match status" value="2"/>
</dbReference>
<dbReference type="InterPro" id="IPR036873">
    <property type="entry name" value="Rhodanese-like_dom_sf"/>
</dbReference>
<dbReference type="InterPro" id="IPR045078">
    <property type="entry name" value="TST/MPST-like"/>
</dbReference>
<keyword evidence="1 4" id="KW-0808">Transferase</keyword>
<dbReference type="FunFam" id="3.40.250.10:FF:000015">
    <property type="entry name" value="Sulfurtransferase"/>
    <property type="match status" value="1"/>
</dbReference>